<accession>A0ABV2MKV9</accession>
<dbReference type="InterPro" id="IPR015883">
    <property type="entry name" value="Glyco_hydro_20_cat"/>
</dbReference>
<reference evidence="4 5" key="1">
    <citation type="submission" date="2024-06" db="EMBL/GenBank/DDBJ databases">
        <title>Genomic Encyclopedia of Type Strains, Phase IV (KMG-IV): sequencing the most valuable type-strain genomes for metagenomic binning, comparative biology and taxonomic classification.</title>
        <authorList>
            <person name="Goeker M."/>
        </authorList>
    </citation>
    <scope>NUCLEOTIDE SEQUENCE [LARGE SCALE GENOMIC DNA]</scope>
    <source>
        <strain evidence="4 5">DSM 29288</strain>
    </source>
</reference>
<evidence type="ECO:0000256" key="1">
    <source>
        <dbReference type="ARBA" id="ARBA00006285"/>
    </source>
</evidence>
<gene>
    <name evidence="4" type="ORF">ABID08_004162</name>
</gene>
<keyword evidence="5" id="KW-1185">Reference proteome</keyword>
<proteinExistence type="inferred from homology"/>
<feature type="domain" description="Glycoside hydrolase family 20 catalytic" evidence="3">
    <location>
        <begin position="1"/>
        <end position="84"/>
    </location>
</feature>
<name>A0ABV2MKV9_9HYPH</name>
<dbReference type="Pfam" id="PF00728">
    <property type="entry name" value="Glyco_hydro_20"/>
    <property type="match status" value="1"/>
</dbReference>
<dbReference type="InterPro" id="IPR017853">
    <property type="entry name" value="GH"/>
</dbReference>
<comment type="similarity">
    <text evidence="1">Belongs to the glycosyl hydrolase 20 family.</text>
</comment>
<evidence type="ECO:0000313" key="5">
    <source>
        <dbReference type="Proteomes" id="UP001549077"/>
    </source>
</evidence>
<sequence>MTPGQAYYLDMAQAEAWGGASWADVTPPERTYAYEAEAELPEALSDKIRGIQACIWSGNVASRATFNRLVFPRLPAIAEAAWTPLTRKDWDRFAAIVRMWPTL</sequence>
<dbReference type="Proteomes" id="UP001549077">
    <property type="component" value="Unassembled WGS sequence"/>
</dbReference>
<dbReference type="Gene3D" id="3.20.20.80">
    <property type="entry name" value="Glycosidases"/>
    <property type="match status" value="1"/>
</dbReference>
<protein>
    <submittedName>
        <fullName evidence="4">N-acetyl-beta-hexosaminidase</fullName>
    </submittedName>
</protein>
<keyword evidence="2" id="KW-0378">Hydrolase</keyword>
<dbReference type="SUPFAM" id="SSF51445">
    <property type="entry name" value="(Trans)glycosidases"/>
    <property type="match status" value="1"/>
</dbReference>
<evidence type="ECO:0000313" key="4">
    <source>
        <dbReference type="EMBL" id="MET3756784.1"/>
    </source>
</evidence>
<dbReference type="EMBL" id="JBEPMY010000013">
    <property type="protein sequence ID" value="MET3756784.1"/>
    <property type="molecule type" value="Genomic_DNA"/>
</dbReference>
<comment type="caution">
    <text evidence="4">The sequence shown here is derived from an EMBL/GenBank/DDBJ whole genome shotgun (WGS) entry which is preliminary data.</text>
</comment>
<evidence type="ECO:0000259" key="3">
    <source>
        <dbReference type="Pfam" id="PF00728"/>
    </source>
</evidence>
<organism evidence="4 5">
    <name type="scientific">Rhizobium binae</name>
    <dbReference type="NCBI Taxonomy" id="1138190"/>
    <lineage>
        <taxon>Bacteria</taxon>
        <taxon>Pseudomonadati</taxon>
        <taxon>Pseudomonadota</taxon>
        <taxon>Alphaproteobacteria</taxon>
        <taxon>Hyphomicrobiales</taxon>
        <taxon>Rhizobiaceae</taxon>
        <taxon>Rhizobium/Agrobacterium group</taxon>
        <taxon>Rhizobium</taxon>
    </lineage>
</organism>
<evidence type="ECO:0000256" key="2">
    <source>
        <dbReference type="ARBA" id="ARBA00022801"/>
    </source>
</evidence>